<evidence type="ECO:0000259" key="12">
    <source>
        <dbReference type="SMART" id="SM00836"/>
    </source>
</evidence>
<feature type="domain" description="DALR anticodon binding" evidence="12">
    <location>
        <begin position="574"/>
        <end position="691"/>
    </location>
</feature>
<evidence type="ECO:0000313" key="15">
    <source>
        <dbReference type="Proteomes" id="UP001303899"/>
    </source>
</evidence>
<dbReference type="PRINTS" id="PR01038">
    <property type="entry name" value="TRNASYNTHARG"/>
</dbReference>
<dbReference type="InterPro" id="IPR036695">
    <property type="entry name" value="Arg-tRNA-synth_N_sf"/>
</dbReference>
<keyword evidence="7 9" id="KW-0030">Aminoacyl-tRNA synthetase</keyword>
<dbReference type="SUPFAM" id="SSF52374">
    <property type="entry name" value="Nucleotidylyl transferase"/>
    <property type="match status" value="2"/>
</dbReference>
<evidence type="ECO:0000256" key="1">
    <source>
        <dbReference type="ARBA" id="ARBA00005594"/>
    </source>
</evidence>
<dbReference type="Gene3D" id="1.10.730.10">
    <property type="entry name" value="Isoleucyl-tRNA Synthetase, Domain 1"/>
    <property type="match status" value="1"/>
</dbReference>
<dbReference type="InterPro" id="IPR009080">
    <property type="entry name" value="tRNAsynth_Ia_anticodon-bd"/>
</dbReference>
<dbReference type="InterPro" id="IPR001278">
    <property type="entry name" value="Arg-tRNA-ligase"/>
</dbReference>
<accession>A0ABU5S596</accession>
<dbReference type="InterPro" id="IPR014729">
    <property type="entry name" value="Rossmann-like_a/b/a_fold"/>
</dbReference>
<dbReference type="Pfam" id="PF05746">
    <property type="entry name" value="DALR_1"/>
    <property type="match status" value="1"/>
</dbReference>
<feature type="short sequence motif" description="'HIGH' region" evidence="9">
    <location>
        <begin position="121"/>
        <end position="131"/>
    </location>
</feature>
<name>A0ABU5S596_9BACT</name>
<keyword evidence="5 9" id="KW-0067">ATP-binding</keyword>
<dbReference type="InterPro" id="IPR008909">
    <property type="entry name" value="DALR_anticod-bd"/>
</dbReference>
<keyword evidence="15" id="KW-1185">Reference proteome</keyword>
<evidence type="ECO:0000256" key="11">
    <source>
        <dbReference type="SAM" id="Coils"/>
    </source>
</evidence>
<evidence type="ECO:0000256" key="7">
    <source>
        <dbReference type="ARBA" id="ARBA00023146"/>
    </source>
</evidence>
<evidence type="ECO:0000256" key="2">
    <source>
        <dbReference type="ARBA" id="ARBA00022490"/>
    </source>
</evidence>
<comment type="similarity">
    <text evidence="1 9 10">Belongs to the class-I aminoacyl-tRNA synthetase family.</text>
</comment>
<dbReference type="InterPro" id="IPR001412">
    <property type="entry name" value="aa-tRNA-synth_I_CS"/>
</dbReference>
<evidence type="ECO:0000256" key="9">
    <source>
        <dbReference type="HAMAP-Rule" id="MF_00123"/>
    </source>
</evidence>
<dbReference type="SUPFAM" id="SSF55190">
    <property type="entry name" value="Arginyl-tRNA synthetase (ArgRS), N-terminal 'additional' domain"/>
    <property type="match status" value="1"/>
</dbReference>
<keyword evidence="2 9" id="KW-0963">Cytoplasm</keyword>
<protein>
    <recommendedName>
        <fullName evidence="9">Arginine--tRNA ligase</fullName>
        <ecNumber evidence="9">6.1.1.19</ecNumber>
    </recommendedName>
    <alternativeName>
        <fullName evidence="9">Arginyl-tRNA synthetase</fullName>
        <shortName evidence="9">ArgRS</shortName>
    </alternativeName>
</protein>
<dbReference type="PANTHER" id="PTHR11956:SF5">
    <property type="entry name" value="ARGININE--TRNA LIGASE, CYTOPLASMIC"/>
    <property type="match status" value="1"/>
</dbReference>
<dbReference type="PANTHER" id="PTHR11956">
    <property type="entry name" value="ARGINYL-TRNA SYNTHETASE"/>
    <property type="match status" value="1"/>
</dbReference>
<evidence type="ECO:0000259" key="13">
    <source>
        <dbReference type="SMART" id="SM01016"/>
    </source>
</evidence>
<comment type="catalytic activity">
    <reaction evidence="8 9">
        <text>tRNA(Arg) + L-arginine + ATP = L-arginyl-tRNA(Arg) + AMP + diphosphate</text>
        <dbReference type="Rhea" id="RHEA:20301"/>
        <dbReference type="Rhea" id="RHEA-COMP:9658"/>
        <dbReference type="Rhea" id="RHEA-COMP:9673"/>
        <dbReference type="ChEBI" id="CHEBI:30616"/>
        <dbReference type="ChEBI" id="CHEBI:32682"/>
        <dbReference type="ChEBI" id="CHEBI:33019"/>
        <dbReference type="ChEBI" id="CHEBI:78442"/>
        <dbReference type="ChEBI" id="CHEBI:78513"/>
        <dbReference type="ChEBI" id="CHEBI:456215"/>
        <dbReference type="EC" id="6.1.1.19"/>
    </reaction>
</comment>
<dbReference type="InterPro" id="IPR035684">
    <property type="entry name" value="ArgRS_core"/>
</dbReference>
<comment type="subunit">
    <text evidence="9">Monomer.</text>
</comment>
<comment type="caution">
    <text evidence="14">The sequence shown here is derived from an EMBL/GenBank/DDBJ whole genome shotgun (WGS) entry which is preliminary data.</text>
</comment>
<feature type="domain" description="Arginyl tRNA synthetase N-terminal" evidence="13">
    <location>
        <begin position="5"/>
        <end position="86"/>
    </location>
</feature>
<evidence type="ECO:0000256" key="8">
    <source>
        <dbReference type="ARBA" id="ARBA00049339"/>
    </source>
</evidence>
<evidence type="ECO:0000256" key="3">
    <source>
        <dbReference type="ARBA" id="ARBA00022598"/>
    </source>
</evidence>
<dbReference type="InterPro" id="IPR005148">
    <property type="entry name" value="Arg-tRNA-synth_N"/>
</dbReference>
<keyword evidence="6 9" id="KW-0648">Protein biosynthesis</keyword>
<dbReference type="Pfam" id="PF03485">
    <property type="entry name" value="Arg_tRNA_synt_N"/>
    <property type="match status" value="1"/>
</dbReference>
<dbReference type="GO" id="GO:0004814">
    <property type="term" value="F:arginine-tRNA ligase activity"/>
    <property type="evidence" value="ECO:0007669"/>
    <property type="project" value="UniProtKB-EC"/>
</dbReference>
<evidence type="ECO:0000313" key="14">
    <source>
        <dbReference type="EMBL" id="MEA5403669.1"/>
    </source>
</evidence>
<evidence type="ECO:0000256" key="5">
    <source>
        <dbReference type="ARBA" id="ARBA00022840"/>
    </source>
</evidence>
<organism evidence="14 15">
    <name type="scientific">Arcicella gelida</name>
    <dbReference type="NCBI Taxonomy" id="2984195"/>
    <lineage>
        <taxon>Bacteria</taxon>
        <taxon>Pseudomonadati</taxon>
        <taxon>Bacteroidota</taxon>
        <taxon>Cytophagia</taxon>
        <taxon>Cytophagales</taxon>
        <taxon>Flectobacillaceae</taxon>
        <taxon>Arcicella</taxon>
    </lineage>
</organism>
<gene>
    <name evidence="9 14" type="primary">argS</name>
    <name evidence="14" type="ORF">VB776_12155</name>
</gene>
<dbReference type="Gene3D" id="3.40.50.620">
    <property type="entry name" value="HUPs"/>
    <property type="match status" value="2"/>
</dbReference>
<dbReference type="NCBIfam" id="TIGR00456">
    <property type="entry name" value="argS"/>
    <property type="match status" value="1"/>
</dbReference>
<dbReference type="SUPFAM" id="SSF47323">
    <property type="entry name" value="Anticodon-binding domain of a subclass of class I aminoacyl-tRNA synthetases"/>
    <property type="match status" value="1"/>
</dbReference>
<evidence type="ECO:0000256" key="10">
    <source>
        <dbReference type="RuleBase" id="RU363038"/>
    </source>
</evidence>
<dbReference type="EMBL" id="JAYGIL010000013">
    <property type="protein sequence ID" value="MEA5403669.1"/>
    <property type="molecule type" value="Genomic_DNA"/>
</dbReference>
<dbReference type="Pfam" id="PF00750">
    <property type="entry name" value="tRNA-synt_1d"/>
    <property type="match status" value="2"/>
</dbReference>
<reference evidence="14 15" key="1">
    <citation type="submission" date="2023-12" db="EMBL/GenBank/DDBJ databases">
        <title>Novel species of the genus Arcicella isolated from rivers.</title>
        <authorList>
            <person name="Lu H."/>
        </authorList>
    </citation>
    <scope>NUCLEOTIDE SEQUENCE [LARGE SCALE GENOMIC DNA]</scope>
    <source>
        <strain evidence="14 15">DC2W</strain>
    </source>
</reference>
<dbReference type="RefSeq" id="WP_323329974.1">
    <property type="nucleotide sequence ID" value="NZ_JAYGIL010000013.1"/>
</dbReference>
<dbReference type="EC" id="6.1.1.19" evidence="9"/>
<comment type="subcellular location">
    <subcellularLocation>
        <location evidence="9">Cytoplasm</location>
    </subcellularLocation>
</comment>
<evidence type="ECO:0000256" key="4">
    <source>
        <dbReference type="ARBA" id="ARBA00022741"/>
    </source>
</evidence>
<proteinExistence type="inferred from homology"/>
<sequence length="691" mass="78265">MNLEKILQEHIAAALKAEFDVEESNIALQPTRKDFEGSFTFVVFPYVKALRKSPVELGNAIGNYLVANSGVVKAFNVVQGFLNISIADAAWLDMFSGIFKDKKFGQLADKKETVMVEYSSPNTNKPLHLGHLRNNFLGFSVAQILAANGYEVVKANLVNDRGIHICKSMLAYQKFGNGETPESSGLKGDKLVGNYYVKFDKELKEEINKHFLKILDHNDLTGFSETEKFEIKTYLDKIQNIETVKLNSAINQLDYDSISEFGTAIEIKVESAIDGNIKFKSITKNLQDSNSSKTLHLLLKPVLLIEEEIDELEDKIKEIIKNNSKILQEAQEMLLKWEEGDAETLALWNKMNDWVFAGFNQTYQKMGVSFDKIYRESNTYLLGKKSVEEGLKSGVFFQKEDTSVWIDLTDEGLDQKLVLRKDGTSVYITQDIGTADLKYNDFKMSKSVYVVGNEQDYHFEVLFKILKKLGRPYADGTYHLSYGMVDLPSGKMKSREGTVVDADDLMQEMTDTARERTLELGKIDGFSKEEAEELYHTLAMGALKYFLLKVDPKKRMLFNPEESIDFQGNTGPFIQYTHARICSILRKAHEQGIIGVASNYKTLHESEQEVIYLLSEYPKKLADAGRELSPSLIAQYAYDLAKAYNRFYNEVSIFNETDLDAQQFRIAFSSVVGETIKKAMALLGINVPSRM</sequence>
<dbReference type="SMART" id="SM00836">
    <property type="entry name" value="DALR_1"/>
    <property type="match status" value="1"/>
</dbReference>
<keyword evidence="11" id="KW-0175">Coiled coil</keyword>
<evidence type="ECO:0000256" key="6">
    <source>
        <dbReference type="ARBA" id="ARBA00022917"/>
    </source>
</evidence>
<feature type="coiled-coil region" evidence="11">
    <location>
        <begin position="302"/>
        <end position="329"/>
    </location>
</feature>
<dbReference type="Gene3D" id="3.30.1360.70">
    <property type="entry name" value="Arginyl tRNA synthetase N-terminal domain"/>
    <property type="match status" value="1"/>
</dbReference>
<keyword evidence="3 9" id="KW-0436">Ligase</keyword>
<dbReference type="Proteomes" id="UP001303899">
    <property type="component" value="Unassembled WGS sequence"/>
</dbReference>
<dbReference type="SMART" id="SM01016">
    <property type="entry name" value="Arg_tRNA_synt_N"/>
    <property type="match status" value="1"/>
</dbReference>
<keyword evidence="4 9" id="KW-0547">Nucleotide-binding</keyword>
<dbReference type="PROSITE" id="PS00178">
    <property type="entry name" value="AA_TRNA_LIGASE_I"/>
    <property type="match status" value="1"/>
</dbReference>
<dbReference type="HAMAP" id="MF_00123">
    <property type="entry name" value="Arg_tRNA_synth"/>
    <property type="match status" value="1"/>
</dbReference>